<reference evidence="1 2" key="1">
    <citation type="submission" date="2018-11" db="EMBL/GenBank/DDBJ databases">
        <title>Characterization of surface water Dickeya isolates.</title>
        <authorList>
            <person name="Van Gijsegem F."/>
            <person name="Pedron J."/>
        </authorList>
    </citation>
    <scope>NUCLEOTIDE SEQUENCE [LARGE SCALE GENOMIC DNA]</scope>
    <source>
        <strain evidence="1 2">FVG1-MFV-O17</strain>
    </source>
</reference>
<dbReference type="AlphaFoldDB" id="A0A3N0FQW0"/>
<dbReference type="EMBL" id="RJLR01000049">
    <property type="protein sequence ID" value="RNM02370.1"/>
    <property type="molecule type" value="Genomic_DNA"/>
</dbReference>
<comment type="caution">
    <text evidence="1">The sequence shown here is derived from an EMBL/GenBank/DDBJ whole genome shotgun (WGS) entry which is preliminary data.</text>
</comment>
<name>A0A3N0FQW0_9GAMM</name>
<accession>A0A3N0FQW0</accession>
<dbReference type="Proteomes" id="UP000276061">
    <property type="component" value="Unassembled WGS sequence"/>
</dbReference>
<dbReference type="Pfam" id="PF23793">
    <property type="entry name" value="LysC"/>
    <property type="match status" value="1"/>
</dbReference>
<evidence type="ECO:0000313" key="1">
    <source>
        <dbReference type="EMBL" id="RNM02370.1"/>
    </source>
</evidence>
<gene>
    <name evidence="1" type="ORF">EF878_20070</name>
</gene>
<sequence>MQILHDPVPPSLTAPTPTPVLKTPVTWGAVALWSDQLLDALDTCNADKATINDLYLRRLQRLKDAAATP</sequence>
<protein>
    <submittedName>
        <fullName evidence="1">Peptidase</fullName>
    </submittedName>
</protein>
<dbReference type="InterPro" id="IPR058979">
    <property type="entry name" value="LysC-like"/>
</dbReference>
<evidence type="ECO:0000313" key="2">
    <source>
        <dbReference type="Proteomes" id="UP000276061"/>
    </source>
</evidence>
<organism evidence="1 2">
    <name type="scientific">Dickeya undicola</name>
    <dbReference type="NCBI Taxonomy" id="1577887"/>
    <lineage>
        <taxon>Bacteria</taxon>
        <taxon>Pseudomonadati</taxon>
        <taxon>Pseudomonadota</taxon>
        <taxon>Gammaproteobacteria</taxon>
        <taxon>Enterobacterales</taxon>
        <taxon>Pectobacteriaceae</taxon>
        <taxon>Dickeya</taxon>
    </lineage>
</organism>
<proteinExistence type="predicted"/>